<dbReference type="EMBL" id="GBRH01170287">
    <property type="protein sequence ID" value="JAE27609.1"/>
    <property type="molecule type" value="Transcribed_RNA"/>
</dbReference>
<accession>A0A0A9GVP8</accession>
<dbReference type="AlphaFoldDB" id="A0A0A9GVP8"/>
<organism evidence="1">
    <name type="scientific">Arundo donax</name>
    <name type="common">Giant reed</name>
    <name type="synonym">Donax arundinaceus</name>
    <dbReference type="NCBI Taxonomy" id="35708"/>
    <lineage>
        <taxon>Eukaryota</taxon>
        <taxon>Viridiplantae</taxon>
        <taxon>Streptophyta</taxon>
        <taxon>Embryophyta</taxon>
        <taxon>Tracheophyta</taxon>
        <taxon>Spermatophyta</taxon>
        <taxon>Magnoliopsida</taxon>
        <taxon>Liliopsida</taxon>
        <taxon>Poales</taxon>
        <taxon>Poaceae</taxon>
        <taxon>PACMAD clade</taxon>
        <taxon>Arundinoideae</taxon>
        <taxon>Arundineae</taxon>
        <taxon>Arundo</taxon>
    </lineage>
</organism>
<reference evidence="1" key="2">
    <citation type="journal article" date="2015" name="Data Brief">
        <title>Shoot transcriptome of the giant reed, Arundo donax.</title>
        <authorList>
            <person name="Barrero R.A."/>
            <person name="Guerrero F.D."/>
            <person name="Moolhuijzen P."/>
            <person name="Goolsby J.A."/>
            <person name="Tidwell J."/>
            <person name="Bellgard S.E."/>
            <person name="Bellgard M.I."/>
        </authorList>
    </citation>
    <scope>NUCLEOTIDE SEQUENCE</scope>
    <source>
        <tissue evidence="1">Shoot tissue taken approximately 20 cm above the soil surface</tissue>
    </source>
</reference>
<name>A0A0A9GVP8_ARUDO</name>
<sequence>MDISCGRWPWNAMAASPLGASTLLIAERAGKAEPPM</sequence>
<protein>
    <submittedName>
        <fullName evidence="1">Uncharacterized protein</fullName>
    </submittedName>
</protein>
<evidence type="ECO:0000313" key="1">
    <source>
        <dbReference type="EMBL" id="JAE27609.1"/>
    </source>
</evidence>
<reference evidence="1" key="1">
    <citation type="submission" date="2014-09" db="EMBL/GenBank/DDBJ databases">
        <authorList>
            <person name="Magalhaes I.L.F."/>
            <person name="Oliveira U."/>
            <person name="Santos F.R."/>
            <person name="Vidigal T.H.D.A."/>
            <person name="Brescovit A.D."/>
            <person name="Santos A.J."/>
        </authorList>
    </citation>
    <scope>NUCLEOTIDE SEQUENCE</scope>
    <source>
        <tissue evidence="1">Shoot tissue taken approximately 20 cm above the soil surface</tissue>
    </source>
</reference>
<proteinExistence type="predicted"/>